<dbReference type="Gene3D" id="3.40.225.10">
    <property type="entry name" value="Class II aldolase/adducin N-terminal domain"/>
    <property type="match status" value="1"/>
</dbReference>
<dbReference type="InterPro" id="IPR036409">
    <property type="entry name" value="Aldolase_II/adducin_N_sf"/>
</dbReference>
<dbReference type="Pfam" id="PF00596">
    <property type="entry name" value="Aldolase_II"/>
    <property type="match status" value="1"/>
</dbReference>
<dbReference type="PANTHER" id="PTHR22789:SF0">
    <property type="entry name" value="3-OXO-TETRONATE 4-PHOSPHATE DECARBOXYLASE-RELATED"/>
    <property type="match status" value="1"/>
</dbReference>
<evidence type="ECO:0000256" key="2">
    <source>
        <dbReference type="ARBA" id="ARBA00023239"/>
    </source>
</evidence>
<reference evidence="5" key="1">
    <citation type="submission" date="2023-07" db="EMBL/GenBank/DDBJ databases">
        <authorList>
            <person name="Deng Y."/>
            <person name="Zhang Y.-Q."/>
        </authorList>
    </citation>
    <scope>NUCLEOTIDE SEQUENCE [LARGE SCALE GENOMIC DNA]</scope>
    <source>
        <strain evidence="5">CPCC 205710</strain>
    </source>
</reference>
<sequence>MDDRSRGVNTEAAETVSASRALAVSGQGDMVWGHVAVRDGRGRGIWIKAPGWGLEETRGDRVQLVSFDGEVLVGSGAPHKECHIHLEFFRMYSDLQCVAHTHAQAAIAFAALNTPLLPISHDAAIFGGADVPRFDITGGLINTPELGVALAQVLGESPAVLMPKHGLVAAGRSVPAAVMHAVLLERSCALQLRAMAAGPIDVYSDAAEARIKREQCWPESQLVAGWNYLLRMADAATADAVIRRMHD</sequence>
<dbReference type="InterPro" id="IPR001303">
    <property type="entry name" value="Aldolase_II/adducin_N"/>
</dbReference>
<dbReference type="SMART" id="SM01007">
    <property type="entry name" value="Aldolase_II"/>
    <property type="match status" value="1"/>
</dbReference>
<keyword evidence="2" id="KW-0456">Lyase</keyword>
<evidence type="ECO:0000259" key="3">
    <source>
        <dbReference type="SMART" id="SM01007"/>
    </source>
</evidence>
<organism evidence="4 5">
    <name type="scientific">Mycobacterium deserti</name>
    <dbReference type="NCBI Taxonomy" id="2978347"/>
    <lineage>
        <taxon>Bacteria</taxon>
        <taxon>Bacillati</taxon>
        <taxon>Actinomycetota</taxon>
        <taxon>Actinomycetes</taxon>
        <taxon>Mycobacteriales</taxon>
        <taxon>Mycobacteriaceae</taxon>
        <taxon>Mycobacterium</taxon>
    </lineage>
</organism>
<gene>
    <name evidence="4" type="ORF">N4S67_20215</name>
</gene>
<dbReference type="SUPFAM" id="SSF53639">
    <property type="entry name" value="AraD/HMP-PK domain-like"/>
    <property type="match status" value="1"/>
</dbReference>
<dbReference type="EMBL" id="JAODWD010000005">
    <property type="protein sequence ID" value="MCT7660731.1"/>
    <property type="molecule type" value="Genomic_DNA"/>
</dbReference>
<proteinExistence type="predicted"/>
<dbReference type="Proteomes" id="UP001206639">
    <property type="component" value="Unassembled WGS sequence"/>
</dbReference>
<accession>A0ABT2MFJ5</accession>
<dbReference type="PANTHER" id="PTHR22789">
    <property type="entry name" value="FUCULOSE PHOSPHATE ALDOLASE"/>
    <property type="match status" value="1"/>
</dbReference>
<dbReference type="InterPro" id="IPR050197">
    <property type="entry name" value="Aldolase_class_II_sugar_metab"/>
</dbReference>
<evidence type="ECO:0000313" key="4">
    <source>
        <dbReference type="EMBL" id="MCT7660731.1"/>
    </source>
</evidence>
<evidence type="ECO:0000256" key="1">
    <source>
        <dbReference type="ARBA" id="ARBA00022723"/>
    </source>
</evidence>
<evidence type="ECO:0000313" key="5">
    <source>
        <dbReference type="Proteomes" id="UP001206639"/>
    </source>
</evidence>
<keyword evidence="5" id="KW-1185">Reference proteome</keyword>
<feature type="domain" description="Class II aldolase/adducin N-terminal" evidence="3">
    <location>
        <begin position="13"/>
        <end position="192"/>
    </location>
</feature>
<comment type="caution">
    <text evidence="4">The sequence shown here is derived from an EMBL/GenBank/DDBJ whole genome shotgun (WGS) entry which is preliminary data.</text>
</comment>
<protein>
    <submittedName>
        <fullName evidence="4">Class II aldolase/adducin family protein</fullName>
    </submittedName>
</protein>
<name>A0ABT2MFJ5_9MYCO</name>
<keyword evidence="1" id="KW-0479">Metal-binding</keyword>